<keyword evidence="2" id="KW-0472">Membrane</keyword>
<feature type="transmembrane region" description="Helical" evidence="2">
    <location>
        <begin position="403"/>
        <end position="423"/>
    </location>
</feature>
<feature type="region of interest" description="Disordered" evidence="1">
    <location>
        <begin position="91"/>
        <end position="216"/>
    </location>
</feature>
<organism evidence="3 4">
    <name type="scientific">Puccinia striiformis</name>
    <dbReference type="NCBI Taxonomy" id="27350"/>
    <lineage>
        <taxon>Eukaryota</taxon>
        <taxon>Fungi</taxon>
        <taxon>Dikarya</taxon>
        <taxon>Basidiomycota</taxon>
        <taxon>Pucciniomycotina</taxon>
        <taxon>Pucciniomycetes</taxon>
        <taxon>Pucciniales</taxon>
        <taxon>Pucciniaceae</taxon>
        <taxon>Puccinia</taxon>
    </lineage>
</organism>
<proteinExistence type="predicted"/>
<sequence length="429" mass="47811">MSTNKRDEYENFQDCQFLMRQQSQGASSTTSSFPRPSFDAPPSSNPTLYFLDDLPASGYVSPADFDGMLSGNNKAVCFASRILDPLTGALIDSTARNPNNRIKDDERFSRIESESPPPKQINPQSIGRSRLPSPTSSEARSPTPVRRPPTPQPGPRSPSPPSRLSASTASTSCGKKARRTSLPTTAATKAPSGKASKALKRSRSANHISSQVSAASAKACQVAVALDAPRLTRSSSRQELRIVAPSRKRSRVEDVSPSSPPPKRKLAKLRDNQATSLGRGDPPQRSTSREHQRKCPAESAFKFDHQNILHAGLHIRRLFDRRTYSKGLFETQIQKGNQFSKNSLSFLLLLLLSFSPFIILPPITSFSFLRSCLVFLHFLLLRHKFCMYLILETFPAPKNRISYSPIYIEMIVFFAFQVQPLAYRRYRLH</sequence>
<comment type="caution">
    <text evidence="3">The sequence shown here is derived from an EMBL/GenBank/DDBJ whole genome shotgun (WGS) entry which is preliminary data.</text>
</comment>
<dbReference type="OrthoDB" id="10675585at2759"/>
<feature type="compositionally biased region" description="Basic and acidic residues" evidence="1">
    <location>
        <begin position="101"/>
        <end position="113"/>
    </location>
</feature>
<reference evidence="3 4" key="1">
    <citation type="submission" date="2017-12" db="EMBL/GenBank/DDBJ databases">
        <title>Gene loss provides genomic basis for host adaptation in cereal stripe rust fungi.</title>
        <authorList>
            <person name="Xia C."/>
        </authorList>
    </citation>
    <scope>NUCLEOTIDE SEQUENCE [LARGE SCALE GENOMIC DNA]</scope>
    <source>
        <strain evidence="3 4">93TX-2</strain>
    </source>
</reference>
<dbReference type="AlphaFoldDB" id="A0A2S4VGQ7"/>
<feature type="region of interest" description="Disordered" evidence="1">
    <location>
        <begin position="233"/>
        <end position="296"/>
    </location>
</feature>
<evidence type="ECO:0000256" key="2">
    <source>
        <dbReference type="SAM" id="Phobius"/>
    </source>
</evidence>
<accession>A0A2S4VGQ7</accession>
<feature type="compositionally biased region" description="Low complexity" evidence="1">
    <location>
        <begin position="21"/>
        <end position="38"/>
    </location>
</feature>
<dbReference type="EMBL" id="PKSM01000134">
    <property type="protein sequence ID" value="POW08724.1"/>
    <property type="molecule type" value="Genomic_DNA"/>
</dbReference>
<feature type="compositionally biased region" description="Low complexity" evidence="1">
    <location>
        <begin position="162"/>
        <end position="172"/>
    </location>
</feature>
<feature type="compositionally biased region" description="Pro residues" evidence="1">
    <location>
        <begin position="145"/>
        <end position="161"/>
    </location>
</feature>
<keyword evidence="4" id="KW-1185">Reference proteome</keyword>
<name>A0A2S4VGQ7_9BASI</name>
<feature type="region of interest" description="Disordered" evidence="1">
    <location>
        <begin position="20"/>
        <end position="46"/>
    </location>
</feature>
<feature type="compositionally biased region" description="Polar residues" evidence="1">
    <location>
        <begin position="121"/>
        <end position="138"/>
    </location>
</feature>
<reference evidence="4" key="2">
    <citation type="journal article" date="2018" name="BMC Genomics">
        <title>Genomic insights into host adaptation between the wheat stripe rust pathogen (Puccinia striiformis f. sp. tritici) and the barley stripe rust pathogen (Puccinia striiformis f. sp. hordei).</title>
        <authorList>
            <person name="Xia C."/>
            <person name="Wang M."/>
            <person name="Yin C."/>
            <person name="Cornejo O.E."/>
            <person name="Hulbert S.H."/>
            <person name="Chen X."/>
        </authorList>
    </citation>
    <scope>NUCLEOTIDE SEQUENCE [LARGE SCALE GENOMIC DNA]</scope>
    <source>
        <strain evidence="4">93TX-2</strain>
    </source>
</reference>
<keyword evidence="2" id="KW-1133">Transmembrane helix</keyword>
<protein>
    <submittedName>
        <fullName evidence="3">Uncharacterized protein</fullName>
    </submittedName>
</protein>
<evidence type="ECO:0000313" key="4">
    <source>
        <dbReference type="Proteomes" id="UP000238274"/>
    </source>
</evidence>
<gene>
    <name evidence="3" type="ORF">PSHT_09443</name>
</gene>
<dbReference type="VEuPathDB" id="FungiDB:PSHT_09443"/>
<keyword evidence="2" id="KW-0812">Transmembrane</keyword>
<reference evidence="4" key="3">
    <citation type="journal article" date="2018" name="Mol. Plant Microbe Interact.">
        <title>Genome sequence resources for the wheat stripe rust pathogen (Puccinia striiformis f. sp. tritici) and the barley stripe rust pathogen (Puccinia striiformis f. sp. hordei).</title>
        <authorList>
            <person name="Xia C."/>
            <person name="Wang M."/>
            <person name="Yin C."/>
            <person name="Cornejo O.E."/>
            <person name="Hulbert S.H."/>
            <person name="Chen X."/>
        </authorList>
    </citation>
    <scope>NUCLEOTIDE SEQUENCE [LARGE SCALE GENOMIC DNA]</scope>
    <source>
        <strain evidence="4">93TX-2</strain>
    </source>
</reference>
<evidence type="ECO:0000256" key="1">
    <source>
        <dbReference type="SAM" id="MobiDB-lite"/>
    </source>
</evidence>
<feature type="compositionally biased region" description="Basic and acidic residues" evidence="1">
    <location>
        <begin position="287"/>
        <end position="296"/>
    </location>
</feature>
<evidence type="ECO:0000313" key="3">
    <source>
        <dbReference type="EMBL" id="POW08724.1"/>
    </source>
</evidence>
<dbReference type="VEuPathDB" id="FungiDB:PSTT_09434"/>
<dbReference type="Proteomes" id="UP000238274">
    <property type="component" value="Unassembled WGS sequence"/>
</dbReference>